<dbReference type="InterPro" id="IPR023296">
    <property type="entry name" value="Glyco_hydro_beta-prop_sf"/>
</dbReference>
<dbReference type="EMBL" id="CP017831">
    <property type="protein sequence ID" value="AOZ97767.1"/>
    <property type="molecule type" value="Genomic_DNA"/>
</dbReference>
<evidence type="ECO:0000256" key="2">
    <source>
        <dbReference type="ARBA" id="ARBA00009865"/>
    </source>
</evidence>
<keyword evidence="4 6" id="KW-0326">Glycosidase</keyword>
<dbReference type="PANTHER" id="PTHR43301:SF3">
    <property type="entry name" value="ARABINAN ENDO-1,5-ALPHA-L-ARABINOSIDASE A-RELATED"/>
    <property type="match status" value="1"/>
</dbReference>
<dbReference type="KEGG" id="bhu:bhn_I2735"/>
<dbReference type="OrthoDB" id="9763933at2"/>
<organism evidence="7 8">
    <name type="scientific">Butyrivibrio hungatei</name>
    <dbReference type="NCBI Taxonomy" id="185008"/>
    <lineage>
        <taxon>Bacteria</taxon>
        <taxon>Bacillati</taxon>
        <taxon>Bacillota</taxon>
        <taxon>Clostridia</taxon>
        <taxon>Lachnospirales</taxon>
        <taxon>Lachnospiraceae</taxon>
        <taxon>Butyrivibrio</taxon>
    </lineage>
</organism>
<proteinExistence type="inferred from homology"/>
<evidence type="ECO:0000313" key="7">
    <source>
        <dbReference type="EMBL" id="AOZ97767.1"/>
    </source>
</evidence>
<name>A0A1D9P584_9FIRM</name>
<dbReference type="Proteomes" id="UP000179284">
    <property type="component" value="Chromosome I"/>
</dbReference>
<evidence type="ECO:0000256" key="3">
    <source>
        <dbReference type="ARBA" id="ARBA00022801"/>
    </source>
</evidence>
<dbReference type="PANTHER" id="PTHR43301">
    <property type="entry name" value="ARABINAN ENDO-1,5-ALPHA-L-ARABINOSIDASE"/>
    <property type="match status" value="1"/>
</dbReference>
<reference evidence="8" key="1">
    <citation type="submission" date="2016-10" db="EMBL/GenBank/DDBJ databases">
        <title>The complete genome sequence of the rumen bacterium Butyrivibrio hungatei MB2003.</title>
        <authorList>
            <person name="Palevich N."/>
            <person name="Kelly W.J."/>
            <person name="Leahy S.C."/>
            <person name="Altermann E."/>
            <person name="Rakonjac J."/>
            <person name="Attwood G.T."/>
        </authorList>
    </citation>
    <scope>NUCLEOTIDE SEQUENCE [LARGE SCALE GENOMIC DNA]</scope>
    <source>
        <strain evidence="8">MB2003</strain>
    </source>
</reference>
<protein>
    <submittedName>
        <fullName evidence="7">Xylosidase/arabinofuranosidase Xsa43E</fullName>
    </submittedName>
</protein>
<accession>A0A1D9P584</accession>
<dbReference type="RefSeq" id="WP_071177338.1">
    <property type="nucleotide sequence ID" value="NZ_CP017831.1"/>
</dbReference>
<dbReference type="CDD" id="cd08981">
    <property type="entry name" value="GH43_Bt1873-like"/>
    <property type="match status" value="1"/>
</dbReference>
<keyword evidence="3 6" id="KW-0378">Hydrolase</keyword>
<evidence type="ECO:0000313" key="8">
    <source>
        <dbReference type="Proteomes" id="UP000179284"/>
    </source>
</evidence>
<comment type="pathway">
    <text evidence="1">Glycan metabolism; L-arabinan degradation.</text>
</comment>
<dbReference type="SUPFAM" id="SSF75005">
    <property type="entry name" value="Arabinanase/levansucrase/invertase"/>
    <property type="match status" value="1"/>
</dbReference>
<evidence type="ECO:0000256" key="6">
    <source>
        <dbReference type="RuleBase" id="RU361187"/>
    </source>
</evidence>
<evidence type="ECO:0000256" key="1">
    <source>
        <dbReference type="ARBA" id="ARBA00004834"/>
    </source>
</evidence>
<keyword evidence="8" id="KW-1185">Reference proteome</keyword>
<evidence type="ECO:0000256" key="4">
    <source>
        <dbReference type="ARBA" id="ARBA00023295"/>
    </source>
</evidence>
<dbReference type="GO" id="GO:0005975">
    <property type="term" value="P:carbohydrate metabolic process"/>
    <property type="evidence" value="ECO:0007669"/>
    <property type="project" value="InterPro"/>
</dbReference>
<evidence type="ECO:0000256" key="5">
    <source>
        <dbReference type="PIRSR" id="PIRSR606710-2"/>
    </source>
</evidence>
<dbReference type="Gene3D" id="2.115.10.20">
    <property type="entry name" value="Glycosyl hydrolase domain, family 43"/>
    <property type="match status" value="1"/>
</dbReference>
<feature type="site" description="Important for catalytic activity, responsible for pKa modulation of the active site Glu and correct orientation of both the proton donor and substrate" evidence="5">
    <location>
        <position position="142"/>
    </location>
</feature>
<dbReference type="InterPro" id="IPR050727">
    <property type="entry name" value="GH43_arabinanases"/>
</dbReference>
<dbReference type="InterPro" id="IPR006710">
    <property type="entry name" value="Glyco_hydro_43"/>
</dbReference>
<gene>
    <name evidence="7" type="ORF">bhn_I2735</name>
</gene>
<sequence>MAFIVNEGSKEYPYSIRDVHISDPFILADDKTGLYYTYVQFVDVNLFPELKQDEACFYVIKSKDLINWSVPKVCFEKKTFWADKDYWAPEVHMWKGRYYLISSFRAEGKLRGCQALVSDSPEGPFTPVGDKPITPEGWQCLDGTLFVDDEGQPWLVFCHEWMQVYDGQVCAVKLSDDLSKMISEPEILFRASDAPWRGNATADGGLVTDGPFLYRLPGGTLIMLWSSFSERGGYTVGYCHSASGTIHGPWIQEEIPLFALDGGHAMLFRSFGGELMMSLHCPNIHEKKRILLFEMDDSDNKLSIKNEITGNWYNGAGGSAQNWRYNVPYGDEHVFSKDPVKNVGDRYEEKSR</sequence>
<dbReference type="GO" id="GO:0004553">
    <property type="term" value="F:hydrolase activity, hydrolyzing O-glycosyl compounds"/>
    <property type="evidence" value="ECO:0007669"/>
    <property type="project" value="InterPro"/>
</dbReference>
<dbReference type="Pfam" id="PF04616">
    <property type="entry name" value="Glyco_hydro_43"/>
    <property type="match status" value="1"/>
</dbReference>
<dbReference type="AlphaFoldDB" id="A0A1D9P584"/>
<comment type="similarity">
    <text evidence="2 6">Belongs to the glycosyl hydrolase 43 family.</text>
</comment>